<dbReference type="InterPro" id="IPR011990">
    <property type="entry name" value="TPR-like_helical_dom_sf"/>
</dbReference>
<feature type="non-terminal residue" evidence="2">
    <location>
        <position position="361"/>
    </location>
</feature>
<dbReference type="Gene3D" id="1.25.40.10">
    <property type="entry name" value="Tetratricopeptide repeat domain"/>
    <property type="match status" value="2"/>
</dbReference>
<evidence type="ECO:0000313" key="2">
    <source>
        <dbReference type="EMBL" id="CAK0897776.1"/>
    </source>
</evidence>
<evidence type="ECO:0008006" key="4">
    <source>
        <dbReference type="Google" id="ProtNLM"/>
    </source>
</evidence>
<feature type="coiled-coil region" evidence="1">
    <location>
        <begin position="252"/>
        <end position="279"/>
    </location>
</feature>
<accession>A0ABN9XFE7</accession>
<keyword evidence="1" id="KW-0175">Coiled coil</keyword>
<sequence length="361" mass="38211">MGQAAAGAHARLVDGCGPQGPAGCGAAASSSSGVAVVAEETQDGFKAEAIRALRAELQQRLAQHGPAHAAVGLALLRLGRAHRLFGAPRDAEDASHGFLLRAVSVLEKAAPQPGLPDPEALLAEALIELAALRSQDGERKAWLRRALAIHARRGGDGGPEASATRARIGIACEEASERLPLLQLALEGLERAHGQNHPQVAAALAGLAAAHGALGNRRLQKEFFERSILPRETMTYSLSHPELPGQHRGLRVEQMKLSLEELRQRREQARRSLESEESSVDPTHPEVVDTAFELGCLHLRLGEAAAAAPLLERALRARDGGGARAPREAAAVLAHLAAAYGELWDTGRQLEAPRERSGEAV</sequence>
<name>A0ABN9XFE7_9DINO</name>
<organism evidence="2 3">
    <name type="scientific">Prorocentrum cordatum</name>
    <dbReference type="NCBI Taxonomy" id="2364126"/>
    <lineage>
        <taxon>Eukaryota</taxon>
        <taxon>Sar</taxon>
        <taxon>Alveolata</taxon>
        <taxon>Dinophyceae</taxon>
        <taxon>Prorocentrales</taxon>
        <taxon>Prorocentraceae</taxon>
        <taxon>Prorocentrum</taxon>
    </lineage>
</organism>
<gene>
    <name evidence="2" type="ORF">PCOR1329_LOCUS75849</name>
</gene>
<reference evidence="2" key="1">
    <citation type="submission" date="2023-10" db="EMBL/GenBank/DDBJ databases">
        <authorList>
            <person name="Chen Y."/>
            <person name="Shah S."/>
            <person name="Dougan E. K."/>
            <person name="Thang M."/>
            <person name="Chan C."/>
        </authorList>
    </citation>
    <scope>NUCLEOTIDE SEQUENCE [LARGE SCALE GENOMIC DNA]</scope>
</reference>
<dbReference type="EMBL" id="CAUYUJ010020382">
    <property type="protein sequence ID" value="CAK0897776.1"/>
    <property type="molecule type" value="Genomic_DNA"/>
</dbReference>
<comment type="caution">
    <text evidence="2">The sequence shown here is derived from an EMBL/GenBank/DDBJ whole genome shotgun (WGS) entry which is preliminary data.</text>
</comment>
<proteinExistence type="predicted"/>
<protein>
    <recommendedName>
        <fullName evidence="4">Kinesin light chain</fullName>
    </recommendedName>
</protein>
<keyword evidence="3" id="KW-1185">Reference proteome</keyword>
<evidence type="ECO:0000256" key="1">
    <source>
        <dbReference type="SAM" id="Coils"/>
    </source>
</evidence>
<dbReference type="Proteomes" id="UP001189429">
    <property type="component" value="Unassembled WGS sequence"/>
</dbReference>
<evidence type="ECO:0000313" key="3">
    <source>
        <dbReference type="Proteomes" id="UP001189429"/>
    </source>
</evidence>